<evidence type="ECO:0000256" key="4">
    <source>
        <dbReference type="ARBA" id="ARBA00022475"/>
    </source>
</evidence>
<keyword evidence="4" id="KW-1003">Cell membrane</keyword>
<comment type="caution">
    <text evidence="11">The sequence shown here is derived from an EMBL/GenBank/DDBJ whole genome shotgun (WGS) entry which is preliminary data.</text>
</comment>
<feature type="domain" description="Major facilitator superfamily (MFS) profile" evidence="10">
    <location>
        <begin position="14"/>
        <end position="488"/>
    </location>
</feature>
<feature type="transmembrane region" description="Helical" evidence="9">
    <location>
        <begin position="358"/>
        <end position="381"/>
    </location>
</feature>
<proteinExistence type="inferred from homology"/>
<dbReference type="PRINTS" id="PR01036">
    <property type="entry name" value="TCRTETB"/>
</dbReference>
<keyword evidence="5 9" id="KW-0812">Transmembrane</keyword>
<gene>
    <name evidence="11" type="ORF">Vau01_013320</name>
</gene>
<dbReference type="Proteomes" id="UP000612585">
    <property type="component" value="Unassembled WGS sequence"/>
</dbReference>
<dbReference type="PROSITE" id="PS50850">
    <property type="entry name" value="MFS"/>
    <property type="match status" value="1"/>
</dbReference>
<keyword evidence="3" id="KW-0813">Transport</keyword>
<feature type="compositionally biased region" description="Low complexity" evidence="8">
    <location>
        <begin position="510"/>
        <end position="523"/>
    </location>
</feature>
<feature type="transmembrane region" description="Helical" evidence="9">
    <location>
        <begin position="333"/>
        <end position="352"/>
    </location>
</feature>
<evidence type="ECO:0000256" key="6">
    <source>
        <dbReference type="ARBA" id="ARBA00022989"/>
    </source>
</evidence>
<dbReference type="PANTHER" id="PTHR23501">
    <property type="entry name" value="MAJOR FACILITATOR SUPERFAMILY"/>
    <property type="match status" value="1"/>
</dbReference>
<feature type="transmembrane region" description="Helical" evidence="9">
    <location>
        <begin position="48"/>
        <end position="67"/>
    </location>
</feature>
<reference evidence="11" key="1">
    <citation type="submission" date="2021-01" db="EMBL/GenBank/DDBJ databases">
        <title>Whole genome shotgun sequence of Virgisporangium aurantiacum NBRC 16421.</title>
        <authorList>
            <person name="Komaki H."/>
            <person name="Tamura T."/>
        </authorList>
    </citation>
    <scope>NUCLEOTIDE SEQUENCE</scope>
    <source>
        <strain evidence="11">NBRC 16421</strain>
    </source>
</reference>
<feature type="transmembrane region" description="Helical" evidence="9">
    <location>
        <begin position="225"/>
        <end position="248"/>
    </location>
</feature>
<dbReference type="Pfam" id="PF07690">
    <property type="entry name" value="MFS_1"/>
    <property type="match status" value="1"/>
</dbReference>
<feature type="transmembrane region" description="Helical" evidence="9">
    <location>
        <begin position="269"/>
        <end position="292"/>
    </location>
</feature>
<dbReference type="Gene3D" id="1.20.1250.20">
    <property type="entry name" value="MFS general substrate transporter like domains"/>
    <property type="match status" value="1"/>
</dbReference>
<evidence type="ECO:0000259" key="10">
    <source>
        <dbReference type="PROSITE" id="PS50850"/>
    </source>
</evidence>
<evidence type="ECO:0000256" key="1">
    <source>
        <dbReference type="ARBA" id="ARBA00004651"/>
    </source>
</evidence>
<evidence type="ECO:0000256" key="9">
    <source>
        <dbReference type="SAM" id="Phobius"/>
    </source>
</evidence>
<feature type="transmembrane region" description="Helical" evidence="9">
    <location>
        <begin position="201"/>
        <end position="219"/>
    </location>
</feature>
<evidence type="ECO:0000313" key="11">
    <source>
        <dbReference type="EMBL" id="GIJ53816.1"/>
    </source>
</evidence>
<keyword evidence="12" id="KW-1185">Reference proteome</keyword>
<feature type="transmembrane region" description="Helical" evidence="9">
    <location>
        <begin position="461"/>
        <end position="483"/>
    </location>
</feature>
<evidence type="ECO:0000256" key="5">
    <source>
        <dbReference type="ARBA" id="ARBA00022692"/>
    </source>
</evidence>
<dbReference type="GO" id="GO:0005886">
    <property type="term" value="C:plasma membrane"/>
    <property type="evidence" value="ECO:0007669"/>
    <property type="project" value="UniProtKB-SubCell"/>
</dbReference>
<dbReference type="FunFam" id="1.20.1720.10:FF:000004">
    <property type="entry name" value="EmrB/QacA family drug resistance transporter"/>
    <property type="match status" value="1"/>
</dbReference>
<dbReference type="AlphaFoldDB" id="A0A8J4DXQ3"/>
<comment type="subcellular location">
    <subcellularLocation>
        <location evidence="1">Cell membrane</location>
        <topology evidence="1">Multi-pass membrane protein</topology>
    </subcellularLocation>
</comment>
<feature type="transmembrane region" description="Helical" evidence="9">
    <location>
        <begin position="104"/>
        <end position="125"/>
    </location>
</feature>
<sequence>MVTTTLSRRQLGLLMAGLMTGMLLAALDQTIVGTALPTIVGELGGIEHYSWVVTAYLLASTASTPLYGKISDLYGRRPVQLFALTTFLIGSALAGFSQDMTQLIIFRGIQGLGAGGLMTMAFTIISDAVPPRERGRYQGLFGAVFGLSSVVGPLAGGYFAEHDWRWIFYINLPLGVVAIALCAVVLRLLPVHRREHKIDWWGALLLVSGVSSLLLGLSWGGTEYAWGSATIISLFVAAAVLLAGFIVVETRASEPILPLRLFRGRSFSLATGATMVLGFAMFGSIIFVPLYLQIVKGATPTESGLLMLPMMVGIIGASVIAGRVISSIGRYKWFPVAGTALMAAGLALFVGLHVDTPLWQAFIYMAVMGMGLGMAMQPLVLAVQSKLEMRDMGAGTSTATFARSLGGALGVAVLGALLNNRLAAELPSGGSGGSISINEPSKILAMPDQVREMIQEGFTAALHPVFLTAALVTLVAVVLSLLLPNHELAGARPAPEADKPRSEEEEAAEAELAAAKAEASAVV</sequence>
<accession>A0A8J4DXQ3</accession>
<evidence type="ECO:0000256" key="2">
    <source>
        <dbReference type="ARBA" id="ARBA00007520"/>
    </source>
</evidence>
<evidence type="ECO:0000256" key="3">
    <source>
        <dbReference type="ARBA" id="ARBA00022448"/>
    </source>
</evidence>
<feature type="transmembrane region" description="Helical" evidence="9">
    <location>
        <begin position="137"/>
        <end position="160"/>
    </location>
</feature>
<keyword evidence="7 9" id="KW-0472">Membrane</keyword>
<dbReference type="SUPFAM" id="SSF103473">
    <property type="entry name" value="MFS general substrate transporter"/>
    <property type="match status" value="1"/>
</dbReference>
<dbReference type="EMBL" id="BOPG01000009">
    <property type="protein sequence ID" value="GIJ53816.1"/>
    <property type="molecule type" value="Genomic_DNA"/>
</dbReference>
<keyword evidence="6 9" id="KW-1133">Transmembrane helix</keyword>
<dbReference type="InterPro" id="IPR004638">
    <property type="entry name" value="EmrB-like"/>
</dbReference>
<evidence type="ECO:0000256" key="7">
    <source>
        <dbReference type="ARBA" id="ARBA00023136"/>
    </source>
</evidence>
<evidence type="ECO:0000256" key="8">
    <source>
        <dbReference type="SAM" id="MobiDB-lite"/>
    </source>
</evidence>
<feature type="transmembrane region" description="Helical" evidence="9">
    <location>
        <begin position="79"/>
        <end position="98"/>
    </location>
</feature>
<evidence type="ECO:0000313" key="12">
    <source>
        <dbReference type="Proteomes" id="UP000612585"/>
    </source>
</evidence>
<dbReference type="Gene3D" id="1.20.1720.10">
    <property type="entry name" value="Multidrug resistance protein D"/>
    <property type="match status" value="1"/>
</dbReference>
<dbReference type="InterPro" id="IPR011701">
    <property type="entry name" value="MFS"/>
</dbReference>
<dbReference type="GO" id="GO:0022857">
    <property type="term" value="F:transmembrane transporter activity"/>
    <property type="evidence" value="ECO:0007669"/>
    <property type="project" value="InterPro"/>
</dbReference>
<feature type="transmembrane region" description="Helical" evidence="9">
    <location>
        <begin position="304"/>
        <end position="326"/>
    </location>
</feature>
<protein>
    <recommendedName>
        <fullName evidence="10">Major facilitator superfamily (MFS) profile domain-containing protein</fullName>
    </recommendedName>
</protein>
<feature type="transmembrane region" description="Helical" evidence="9">
    <location>
        <begin position="12"/>
        <end position="36"/>
    </location>
</feature>
<organism evidence="11 12">
    <name type="scientific">Virgisporangium aurantiacum</name>
    <dbReference type="NCBI Taxonomy" id="175570"/>
    <lineage>
        <taxon>Bacteria</taxon>
        <taxon>Bacillati</taxon>
        <taxon>Actinomycetota</taxon>
        <taxon>Actinomycetes</taxon>
        <taxon>Micromonosporales</taxon>
        <taxon>Micromonosporaceae</taxon>
        <taxon>Virgisporangium</taxon>
    </lineage>
</organism>
<comment type="similarity">
    <text evidence="2">Belongs to the major facilitator superfamily. TCR/Tet family.</text>
</comment>
<feature type="region of interest" description="Disordered" evidence="8">
    <location>
        <begin position="490"/>
        <end position="523"/>
    </location>
</feature>
<dbReference type="InterPro" id="IPR020846">
    <property type="entry name" value="MFS_dom"/>
</dbReference>
<dbReference type="InterPro" id="IPR036259">
    <property type="entry name" value="MFS_trans_sf"/>
</dbReference>
<dbReference type="NCBIfam" id="TIGR00711">
    <property type="entry name" value="efflux_EmrB"/>
    <property type="match status" value="1"/>
</dbReference>
<feature type="transmembrane region" description="Helical" evidence="9">
    <location>
        <begin position="166"/>
        <end position="189"/>
    </location>
</feature>
<dbReference type="PANTHER" id="PTHR23501:SF197">
    <property type="entry name" value="COMD"/>
    <property type="match status" value="1"/>
</dbReference>
<name>A0A8J4DXQ3_9ACTN</name>
<dbReference type="CDD" id="cd17502">
    <property type="entry name" value="MFS_Azr1_MDR_like"/>
    <property type="match status" value="1"/>
</dbReference>
<dbReference type="RefSeq" id="WP_203988313.1">
    <property type="nucleotide sequence ID" value="NZ_BOPG01000009.1"/>
</dbReference>